<comment type="cofactor">
    <cofactor evidence="5">
        <name>[4Fe-4S] cluster</name>
        <dbReference type="ChEBI" id="CHEBI:49883"/>
    </cofactor>
    <text evidence="5">Binds 1 [4Fe-4S] cluster per subunit.</text>
</comment>
<dbReference type="InterPro" id="IPR003451">
    <property type="entry name" value="LytB/IspH"/>
</dbReference>
<dbReference type="GO" id="GO:0019288">
    <property type="term" value="P:isopentenyl diphosphate biosynthetic process, methylerythritol 4-phosphate pathway"/>
    <property type="evidence" value="ECO:0007669"/>
    <property type="project" value="UniProtKB-UniRule"/>
</dbReference>
<evidence type="ECO:0000313" key="7">
    <source>
        <dbReference type="Proteomes" id="UP000886752"/>
    </source>
</evidence>
<comment type="pathway">
    <text evidence="5">Isoprenoid biosynthesis; dimethylallyl diphosphate biosynthesis; dimethylallyl diphosphate from (2E)-4-hydroxy-3-methylbutenyl diphosphate: step 1/1.</text>
</comment>
<dbReference type="PANTHER" id="PTHR30426">
    <property type="entry name" value="4-HYDROXY-3-METHYLBUT-2-ENYL DIPHOSPHATE REDUCTASE"/>
    <property type="match status" value="1"/>
</dbReference>
<keyword evidence="4 5" id="KW-0411">Iron-sulfur</keyword>
<feature type="binding site" evidence="5">
    <location>
        <position position="224"/>
    </location>
    <ligand>
        <name>dimethylallyl diphosphate</name>
        <dbReference type="ChEBI" id="CHEBI:57623"/>
    </ligand>
</feature>
<dbReference type="Proteomes" id="UP000886752">
    <property type="component" value="Unassembled WGS sequence"/>
</dbReference>
<dbReference type="Pfam" id="PF02401">
    <property type="entry name" value="LYTB"/>
    <property type="match status" value="1"/>
</dbReference>
<evidence type="ECO:0000256" key="1">
    <source>
        <dbReference type="ARBA" id="ARBA00022485"/>
    </source>
</evidence>
<feature type="binding site" evidence="5">
    <location>
        <position position="222"/>
    </location>
    <ligand>
        <name>dimethylallyl diphosphate</name>
        <dbReference type="ChEBI" id="CHEBI:57623"/>
    </ligand>
</feature>
<dbReference type="HAMAP" id="MF_00191">
    <property type="entry name" value="IspH"/>
    <property type="match status" value="1"/>
</dbReference>
<comment type="catalytic activity">
    <reaction evidence="5">
        <text>dimethylallyl diphosphate + 2 oxidized [2Fe-2S]-[ferredoxin] + H2O = (2E)-4-hydroxy-3-methylbut-2-enyl diphosphate + 2 reduced [2Fe-2S]-[ferredoxin] + 2 H(+)</text>
        <dbReference type="Rhea" id="RHEA:24825"/>
        <dbReference type="Rhea" id="RHEA-COMP:10000"/>
        <dbReference type="Rhea" id="RHEA-COMP:10001"/>
        <dbReference type="ChEBI" id="CHEBI:15377"/>
        <dbReference type="ChEBI" id="CHEBI:15378"/>
        <dbReference type="ChEBI" id="CHEBI:33737"/>
        <dbReference type="ChEBI" id="CHEBI:33738"/>
        <dbReference type="ChEBI" id="CHEBI:57623"/>
        <dbReference type="ChEBI" id="CHEBI:128753"/>
        <dbReference type="EC" id="1.17.7.4"/>
    </reaction>
</comment>
<organism evidence="6 7">
    <name type="scientific">Candidatus Desulfovibrio intestinipullorum</name>
    <dbReference type="NCBI Taxonomy" id="2838536"/>
    <lineage>
        <taxon>Bacteria</taxon>
        <taxon>Pseudomonadati</taxon>
        <taxon>Thermodesulfobacteriota</taxon>
        <taxon>Desulfovibrionia</taxon>
        <taxon>Desulfovibrionales</taxon>
        <taxon>Desulfovibrionaceae</taxon>
        <taxon>Desulfovibrio</taxon>
    </lineage>
</organism>
<gene>
    <name evidence="5 6" type="primary">ispH</name>
    <name evidence="6" type="ORF">H9894_07430</name>
</gene>
<proteinExistence type="inferred from homology"/>
<evidence type="ECO:0000256" key="5">
    <source>
        <dbReference type="HAMAP-Rule" id="MF_00191"/>
    </source>
</evidence>
<keyword evidence="1 5" id="KW-0004">4Fe-4S</keyword>
<dbReference type="NCBIfam" id="TIGR00216">
    <property type="entry name" value="ispH_lytB"/>
    <property type="match status" value="1"/>
</dbReference>
<feature type="binding site" evidence="5">
    <location>
        <position position="76"/>
    </location>
    <ligand>
        <name>dimethylallyl diphosphate</name>
        <dbReference type="ChEBI" id="CHEBI:57623"/>
    </ligand>
</feature>
<evidence type="ECO:0000256" key="2">
    <source>
        <dbReference type="ARBA" id="ARBA00022723"/>
    </source>
</evidence>
<feature type="binding site" evidence="5">
    <location>
        <position position="43"/>
    </location>
    <ligand>
        <name>isopentenyl diphosphate</name>
        <dbReference type="ChEBI" id="CHEBI:128769"/>
    </ligand>
</feature>
<name>A0A9D1PWE9_9BACT</name>
<keyword evidence="5" id="KW-0414">Isoprene biosynthesis</keyword>
<evidence type="ECO:0000256" key="3">
    <source>
        <dbReference type="ARBA" id="ARBA00023004"/>
    </source>
</evidence>
<dbReference type="PANTHER" id="PTHR30426:SF0">
    <property type="entry name" value="4-HYDROXY-3-METHYLBUT-2-ENYL DIPHOSPHATE REDUCTASE"/>
    <property type="match status" value="1"/>
</dbReference>
<protein>
    <recommendedName>
        <fullName evidence="5">4-hydroxy-3-methylbut-2-enyl diphosphate reductase</fullName>
        <shortName evidence="5">HMBPP reductase</shortName>
        <ecNumber evidence="5">1.17.7.4</ecNumber>
    </recommendedName>
</protein>
<feature type="binding site" evidence="5">
    <location>
        <position position="43"/>
    </location>
    <ligand>
        <name>(2E)-4-hydroxy-3-methylbut-2-enyl diphosphate</name>
        <dbReference type="ChEBI" id="CHEBI:128753"/>
    </ligand>
</feature>
<feature type="binding site" evidence="5">
    <location>
        <position position="76"/>
    </location>
    <ligand>
        <name>isopentenyl diphosphate</name>
        <dbReference type="ChEBI" id="CHEBI:128769"/>
    </ligand>
</feature>
<comment type="function">
    <text evidence="5">Catalyzes the conversion of 1-hydroxy-2-methyl-2-(E)-butenyl 4-diphosphate (HMBPP) into a mixture of isopentenyl diphosphate (IPP) and dimethylallyl diphosphate (DMAPP). Acts in the terminal step of the DOXP/MEP pathway for isoprenoid precursor biosynthesis.</text>
</comment>
<feature type="binding site" evidence="5">
    <location>
        <position position="194"/>
    </location>
    <ligand>
        <name>[4Fe-4S] cluster</name>
        <dbReference type="ChEBI" id="CHEBI:49883"/>
    </ligand>
</feature>
<reference evidence="6" key="2">
    <citation type="submission" date="2021-04" db="EMBL/GenBank/DDBJ databases">
        <authorList>
            <person name="Gilroy R."/>
        </authorList>
    </citation>
    <scope>NUCLEOTIDE SEQUENCE</scope>
    <source>
        <strain evidence="6">ChiHecec2B26-446</strain>
    </source>
</reference>
<dbReference type="GO" id="GO:0051745">
    <property type="term" value="F:4-hydroxy-3-methylbut-2-enyl diphosphate reductase activity"/>
    <property type="evidence" value="ECO:0007669"/>
    <property type="project" value="UniProtKB-UniRule"/>
</dbReference>
<feature type="binding site" evidence="5">
    <location>
        <position position="222"/>
    </location>
    <ligand>
        <name>isopentenyl diphosphate</name>
        <dbReference type="ChEBI" id="CHEBI:128769"/>
    </ligand>
</feature>
<feature type="binding site" evidence="5">
    <location>
        <position position="166"/>
    </location>
    <ligand>
        <name>(2E)-4-hydroxy-3-methylbut-2-enyl diphosphate</name>
        <dbReference type="ChEBI" id="CHEBI:128753"/>
    </ligand>
</feature>
<keyword evidence="5 6" id="KW-0560">Oxidoreductase</keyword>
<feature type="binding site" evidence="5">
    <location>
        <position position="126"/>
    </location>
    <ligand>
        <name>(2E)-4-hydroxy-3-methylbut-2-enyl diphosphate</name>
        <dbReference type="ChEBI" id="CHEBI:128753"/>
    </ligand>
</feature>
<dbReference type="Gene3D" id="3.40.50.11270">
    <property type="match status" value="1"/>
</dbReference>
<dbReference type="GO" id="GO:0050992">
    <property type="term" value="P:dimethylallyl diphosphate biosynthetic process"/>
    <property type="evidence" value="ECO:0007669"/>
    <property type="project" value="UniProtKB-UniRule"/>
</dbReference>
<sequence>MNVRRAKTAGFCMGVSLALRTLDNAIRKNPGSRRICTLGPIIHNPQVLADYEALGVTCLQNFDSVTGNDIVVIRAHGITQQVEATLRASGATIIDATCPRVKKAQLSIAEATSDGSSLLLFGEADHPEVRGLISYAHSRNFVFPDLQALQELELDPAQSWVLASQTTQNASVFASIRSYLAEQLPHLTVLATICDATDERQKEARAIAADVDAMVVVGGKQSGNTRRLASLAAECGIATYHVEDIRELDRDVFQGKQTIGLTAGASTPKALIDAAEKWLCELC</sequence>
<dbReference type="CDD" id="cd13944">
    <property type="entry name" value="lytB_ispH"/>
    <property type="match status" value="1"/>
</dbReference>
<comment type="pathway">
    <text evidence="5">Isoprenoid biosynthesis; isopentenyl diphosphate biosynthesis via DXP pathway; isopentenyl diphosphate from 1-deoxy-D-xylulose 5-phosphate: step 6/6.</text>
</comment>
<feature type="binding site" evidence="5">
    <location>
        <position position="76"/>
    </location>
    <ligand>
        <name>(2E)-4-hydroxy-3-methylbut-2-enyl diphosphate</name>
        <dbReference type="ChEBI" id="CHEBI:128753"/>
    </ligand>
</feature>
<feature type="binding site" evidence="5">
    <location>
        <position position="266"/>
    </location>
    <ligand>
        <name>dimethylallyl diphosphate</name>
        <dbReference type="ChEBI" id="CHEBI:57623"/>
    </ligand>
</feature>
<feature type="active site" description="Proton donor" evidence="5">
    <location>
        <position position="128"/>
    </location>
</feature>
<feature type="binding site" evidence="5">
    <location>
        <position position="266"/>
    </location>
    <ligand>
        <name>(2E)-4-hydroxy-3-methylbut-2-enyl diphosphate</name>
        <dbReference type="ChEBI" id="CHEBI:128753"/>
    </ligand>
</feature>
<keyword evidence="3 5" id="KW-0408">Iron</keyword>
<dbReference type="GO" id="GO:0051539">
    <property type="term" value="F:4 iron, 4 sulfur cluster binding"/>
    <property type="evidence" value="ECO:0007669"/>
    <property type="project" value="UniProtKB-UniRule"/>
</dbReference>
<evidence type="ECO:0000256" key="4">
    <source>
        <dbReference type="ARBA" id="ARBA00023014"/>
    </source>
</evidence>
<evidence type="ECO:0000313" key="6">
    <source>
        <dbReference type="EMBL" id="HIW01002.1"/>
    </source>
</evidence>
<reference evidence="6" key="1">
    <citation type="journal article" date="2021" name="PeerJ">
        <title>Extensive microbial diversity within the chicken gut microbiome revealed by metagenomics and culture.</title>
        <authorList>
            <person name="Gilroy R."/>
            <person name="Ravi A."/>
            <person name="Getino M."/>
            <person name="Pursley I."/>
            <person name="Horton D.L."/>
            <person name="Alikhan N.F."/>
            <person name="Baker D."/>
            <person name="Gharbi K."/>
            <person name="Hall N."/>
            <person name="Watson M."/>
            <person name="Adriaenssens E.M."/>
            <person name="Foster-Nyarko E."/>
            <person name="Jarju S."/>
            <person name="Secka A."/>
            <person name="Antonio M."/>
            <person name="Oren A."/>
            <person name="Chaudhuri R.R."/>
            <person name="La Ragione R."/>
            <person name="Hildebrand F."/>
            <person name="Pallen M.J."/>
        </authorList>
    </citation>
    <scope>NUCLEOTIDE SEQUENCE</scope>
    <source>
        <strain evidence="6">ChiHecec2B26-446</strain>
    </source>
</reference>
<comment type="catalytic activity">
    <reaction evidence="5">
        <text>isopentenyl diphosphate + 2 oxidized [2Fe-2S]-[ferredoxin] + H2O = (2E)-4-hydroxy-3-methylbut-2-enyl diphosphate + 2 reduced [2Fe-2S]-[ferredoxin] + 2 H(+)</text>
        <dbReference type="Rhea" id="RHEA:24488"/>
        <dbReference type="Rhea" id="RHEA-COMP:10000"/>
        <dbReference type="Rhea" id="RHEA-COMP:10001"/>
        <dbReference type="ChEBI" id="CHEBI:15377"/>
        <dbReference type="ChEBI" id="CHEBI:15378"/>
        <dbReference type="ChEBI" id="CHEBI:33737"/>
        <dbReference type="ChEBI" id="CHEBI:33738"/>
        <dbReference type="ChEBI" id="CHEBI:128753"/>
        <dbReference type="ChEBI" id="CHEBI:128769"/>
        <dbReference type="EC" id="1.17.7.4"/>
    </reaction>
</comment>
<feature type="binding site" evidence="5">
    <location>
        <position position="222"/>
    </location>
    <ligand>
        <name>(2E)-4-hydroxy-3-methylbut-2-enyl diphosphate</name>
        <dbReference type="ChEBI" id="CHEBI:128753"/>
    </ligand>
</feature>
<dbReference type="GO" id="GO:0016114">
    <property type="term" value="P:terpenoid biosynthetic process"/>
    <property type="evidence" value="ECO:0007669"/>
    <property type="project" value="UniProtKB-UniRule"/>
</dbReference>
<accession>A0A9D1PWE9</accession>
<comment type="caution">
    <text evidence="6">The sequence shown here is derived from an EMBL/GenBank/DDBJ whole genome shotgun (WGS) entry which is preliminary data.</text>
</comment>
<dbReference type="EC" id="1.17.7.4" evidence="5"/>
<dbReference type="AlphaFoldDB" id="A0A9D1PWE9"/>
<comment type="caution">
    <text evidence="5">Lacks conserved residue(s) required for the propagation of feature annotation.</text>
</comment>
<feature type="binding site" evidence="5">
    <location>
        <position position="126"/>
    </location>
    <ligand>
        <name>dimethylallyl diphosphate</name>
        <dbReference type="ChEBI" id="CHEBI:57623"/>
    </ligand>
</feature>
<dbReference type="EMBL" id="DXHV01000070">
    <property type="protein sequence ID" value="HIW01002.1"/>
    <property type="molecule type" value="Genomic_DNA"/>
</dbReference>
<feature type="binding site" evidence="5">
    <location>
        <position position="12"/>
    </location>
    <ligand>
        <name>[4Fe-4S] cluster</name>
        <dbReference type="ChEBI" id="CHEBI:49883"/>
    </ligand>
</feature>
<feature type="binding site" evidence="5">
    <location>
        <position position="98"/>
    </location>
    <ligand>
        <name>[4Fe-4S] cluster</name>
        <dbReference type="ChEBI" id="CHEBI:49883"/>
    </ligand>
</feature>
<feature type="binding site" evidence="5">
    <location>
        <position position="266"/>
    </location>
    <ligand>
        <name>isopentenyl diphosphate</name>
        <dbReference type="ChEBI" id="CHEBI:128769"/>
    </ligand>
</feature>
<comment type="similarity">
    <text evidence="5">Belongs to the IspH family.</text>
</comment>
<dbReference type="GO" id="GO:0046872">
    <property type="term" value="F:metal ion binding"/>
    <property type="evidence" value="ECO:0007669"/>
    <property type="project" value="UniProtKB-KW"/>
</dbReference>
<dbReference type="Gene3D" id="3.40.1010.20">
    <property type="entry name" value="4-hydroxy-3-methylbut-2-enyl diphosphate reductase, catalytic domain"/>
    <property type="match status" value="2"/>
</dbReference>
<feature type="binding site" evidence="5">
    <location>
        <position position="224"/>
    </location>
    <ligand>
        <name>isopentenyl diphosphate</name>
        <dbReference type="ChEBI" id="CHEBI:128769"/>
    </ligand>
</feature>
<keyword evidence="2 5" id="KW-0479">Metal-binding</keyword>
<feature type="binding site" evidence="5">
    <location>
        <position position="43"/>
    </location>
    <ligand>
        <name>dimethylallyl diphosphate</name>
        <dbReference type="ChEBI" id="CHEBI:57623"/>
    </ligand>
</feature>
<feature type="binding site" evidence="5">
    <location>
        <position position="126"/>
    </location>
    <ligand>
        <name>isopentenyl diphosphate</name>
        <dbReference type="ChEBI" id="CHEBI:128769"/>
    </ligand>
</feature>
<feature type="binding site" evidence="5">
    <location>
        <position position="224"/>
    </location>
    <ligand>
        <name>(2E)-4-hydroxy-3-methylbut-2-enyl diphosphate</name>
        <dbReference type="ChEBI" id="CHEBI:128753"/>
    </ligand>
</feature>